<dbReference type="InterPro" id="IPR036453">
    <property type="entry name" value="GluRdtase_dimer_dom_sf"/>
</dbReference>
<dbReference type="EMBL" id="CP024847">
    <property type="protein sequence ID" value="AUR52716.1"/>
    <property type="molecule type" value="Genomic_DNA"/>
</dbReference>
<dbReference type="FunFam" id="3.30.460.30:FF:000001">
    <property type="entry name" value="Glutamyl-tRNA reductase"/>
    <property type="match status" value="1"/>
</dbReference>
<keyword evidence="6 8" id="KW-0627">Porphyrin biosynthesis</keyword>
<evidence type="ECO:0000259" key="15">
    <source>
        <dbReference type="Pfam" id="PF05201"/>
    </source>
</evidence>
<evidence type="ECO:0000313" key="17">
    <source>
        <dbReference type="Proteomes" id="UP000236655"/>
    </source>
</evidence>
<dbReference type="SUPFAM" id="SSF69075">
    <property type="entry name" value="Glutamyl tRNA-reductase dimerization domain"/>
    <property type="match status" value="1"/>
</dbReference>
<evidence type="ECO:0000256" key="12">
    <source>
        <dbReference type="RuleBase" id="RU000584"/>
    </source>
</evidence>
<feature type="binding site" evidence="8 10">
    <location>
        <begin position="50"/>
        <end position="53"/>
    </location>
    <ligand>
        <name>substrate</name>
    </ligand>
</feature>
<dbReference type="CDD" id="cd05213">
    <property type="entry name" value="NAD_bind_Glutamyl_tRNA_reduct"/>
    <property type="match status" value="1"/>
</dbReference>
<dbReference type="HAMAP" id="MF_00087">
    <property type="entry name" value="Glu_tRNA_reductase"/>
    <property type="match status" value="1"/>
</dbReference>
<evidence type="ECO:0000256" key="11">
    <source>
        <dbReference type="PIRSR" id="PIRSR000445-4"/>
    </source>
</evidence>
<feature type="binding site" evidence="8 10">
    <location>
        <position position="106"/>
    </location>
    <ligand>
        <name>substrate</name>
    </ligand>
</feature>
<evidence type="ECO:0000256" key="3">
    <source>
        <dbReference type="ARBA" id="ARBA00012970"/>
    </source>
</evidence>
<comment type="similarity">
    <text evidence="2 8 12">Belongs to the glutamyl-tRNA reductase family.</text>
</comment>
<dbReference type="Gene3D" id="3.40.50.720">
    <property type="entry name" value="NAD(P)-binding Rossmann-like Domain"/>
    <property type="match status" value="1"/>
</dbReference>
<feature type="binding site" evidence="8 10">
    <location>
        <position position="117"/>
    </location>
    <ligand>
        <name>substrate</name>
    </ligand>
</feature>
<keyword evidence="17" id="KW-1185">Reference proteome</keyword>
<dbReference type="PIRSF" id="PIRSF000445">
    <property type="entry name" value="4pyrrol_synth_GluRdtase"/>
    <property type="match status" value="1"/>
</dbReference>
<evidence type="ECO:0000259" key="14">
    <source>
        <dbReference type="Pfam" id="PF01488"/>
    </source>
</evidence>
<dbReference type="InterPro" id="IPR018214">
    <property type="entry name" value="GluRdtase_CS"/>
</dbReference>
<evidence type="ECO:0000256" key="6">
    <source>
        <dbReference type="ARBA" id="ARBA00023244"/>
    </source>
</evidence>
<feature type="domain" description="Glutamyl-tRNA reductase N-terminal" evidence="15">
    <location>
        <begin position="8"/>
        <end position="153"/>
    </location>
</feature>
<dbReference type="GO" id="GO:0019353">
    <property type="term" value="P:protoporphyrinogen IX biosynthetic process from glutamate"/>
    <property type="evidence" value="ECO:0007669"/>
    <property type="project" value="TreeGrafter"/>
</dbReference>
<dbReference type="SUPFAM" id="SSF51735">
    <property type="entry name" value="NAD(P)-binding Rossmann-fold domains"/>
    <property type="match status" value="1"/>
</dbReference>
<gene>
    <name evidence="8 16" type="primary">hemA</name>
    <name evidence="16" type="ORF">CUN60_10545</name>
</gene>
<dbReference type="Gene3D" id="3.30.460.30">
    <property type="entry name" value="Glutamyl-tRNA reductase, N-terminal domain"/>
    <property type="match status" value="1"/>
</dbReference>
<dbReference type="PANTHER" id="PTHR43013">
    <property type="entry name" value="GLUTAMYL-TRNA REDUCTASE"/>
    <property type="match status" value="1"/>
</dbReference>
<feature type="binding site" evidence="8 10">
    <location>
        <begin position="111"/>
        <end position="113"/>
    </location>
    <ligand>
        <name>substrate</name>
    </ligand>
</feature>
<evidence type="ECO:0000313" key="16">
    <source>
        <dbReference type="EMBL" id="AUR52716.1"/>
    </source>
</evidence>
<comment type="miscellaneous">
    <text evidence="8">During catalysis, the active site Cys acts as a nucleophile attacking the alpha-carbonyl group of tRNA-bound glutamate with the formation of a thioester intermediate between enzyme and glutamate, and the concomitant release of tRNA(Glu). The thioester intermediate is finally reduced by direct hydride transfer from NADPH, to form the product GSA.</text>
</comment>
<dbReference type="RefSeq" id="WP_102952004.1">
    <property type="nucleotide sequence ID" value="NZ_CP024847.1"/>
</dbReference>
<comment type="catalytic activity">
    <reaction evidence="7 8 12">
        <text>(S)-4-amino-5-oxopentanoate + tRNA(Glu) + NADP(+) = L-glutamyl-tRNA(Glu) + NADPH + H(+)</text>
        <dbReference type="Rhea" id="RHEA:12344"/>
        <dbReference type="Rhea" id="RHEA-COMP:9663"/>
        <dbReference type="Rhea" id="RHEA-COMP:9680"/>
        <dbReference type="ChEBI" id="CHEBI:15378"/>
        <dbReference type="ChEBI" id="CHEBI:57501"/>
        <dbReference type="ChEBI" id="CHEBI:57783"/>
        <dbReference type="ChEBI" id="CHEBI:58349"/>
        <dbReference type="ChEBI" id="CHEBI:78442"/>
        <dbReference type="ChEBI" id="CHEBI:78520"/>
        <dbReference type="EC" id="1.2.1.70"/>
    </reaction>
</comment>
<evidence type="ECO:0000256" key="2">
    <source>
        <dbReference type="ARBA" id="ARBA00005916"/>
    </source>
</evidence>
<feature type="active site" description="Nucleophile" evidence="8 9">
    <location>
        <position position="51"/>
    </location>
</feature>
<dbReference type="Pfam" id="PF00745">
    <property type="entry name" value="GlutR_dimer"/>
    <property type="match status" value="1"/>
</dbReference>
<accession>A0A2I7N8E4</accession>
<dbReference type="Pfam" id="PF05201">
    <property type="entry name" value="GlutR_N"/>
    <property type="match status" value="1"/>
</dbReference>
<dbReference type="InterPro" id="IPR015896">
    <property type="entry name" value="4pyrrol_synth_GluRdtase_dimer"/>
</dbReference>
<dbReference type="AlphaFoldDB" id="A0A2I7N8E4"/>
<dbReference type="PROSITE" id="PS00747">
    <property type="entry name" value="GLUTR"/>
    <property type="match status" value="1"/>
</dbReference>
<comment type="subunit">
    <text evidence="8">Homodimer.</text>
</comment>
<dbReference type="Proteomes" id="UP000236655">
    <property type="component" value="Chromosome"/>
</dbReference>
<dbReference type="GO" id="GO:0008883">
    <property type="term" value="F:glutamyl-tRNA reductase activity"/>
    <property type="evidence" value="ECO:0007669"/>
    <property type="project" value="UniProtKB-UniRule"/>
</dbReference>
<protein>
    <recommendedName>
        <fullName evidence="3 8">Glutamyl-tRNA reductase</fullName>
        <shortName evidence="8">GluTR</shortName>
        <ecNumber evidence="3 8">1.2.1.70</ecNumber>
    </recommendedName>
</protein>
<comment type="pathway">
    <text evidence="1 8 12">Porphyrin-containing compound metabolism; protoporphyrin-IX biosynthesis; 5-aminolevulinate from L-glutamyl-tRNA(Glu): step 1/2.</text>
</comment>
<dbReference type="EC" id="1.2.1.70" evidence="3 8"/>
<comment type="domain">
    <text evidence="8">Possesses an unusual extended V-shaped dimeric structure with each monomer consisting of three distinct domains arranged along a curved 'spinal' alpha-helix. The N-terminal catalytic domain specifically recognizes the glutamate moiety of the substrate. The second domain is the NADPH-binding domain, and the third C-terminal domain is responsible for dimerization.</text>
</comment>
<dbReference type="InterPro" id="IPR006151">
    <property type="entry name" value="Shikm_DH/Glu-tRNA_Rdtase"/>
</dbReference>
<dbReference type="Pfam" id="PF01488">
    <property type="entry name" value="Shikimate_DH"/>
    <property type="match status" value="1"/>
</dbReference>
<evidence type="ECO:0000256" key="5">
    <source>
        <dbReference type="ARBA" id="ARBA00023002"/>
    </source>
</evidence>
<dbReference type="PANTHER" id="PTHR43013:SF1">
    <property type="entry name" value="GLUTAMYL-TRNA REDUCTASE"/>
    <property type="match status" value="1"/>
</dbReference>
<evidence type="ECO:0000259" key="13">
    <source>
        <dbReference type="Pfam" id="PF00745"/>
    </source>
</evidence>
<evidence type="ECO:0000256" key="10">
    <source>
        <dbReference type="PIRSR" id="PIRSR000445-2"/>
    </source>
</evidence>
<dbReference type="SUPFAM" id="SSF69742">
    <property type="entry name" value="Glutamyl tRNA-reductase catalytic, N-terminal domain"/>
    <property type="match status" value="1"/>
</dbReference>
<sequence length="415" mass="46013">MLQPVVFGLNYQTADFELRDRLAFASEEVSHVLKRLKKSGIVNEALLLSTCNRTELYCTAKDIDFVINSLCDMHSVCPRTVRNHSYILHGEECAHHLFRVISGLDSMVLGESEIVAQIKGAMDLALESDSLGSQLSGLFQMALAIEKEVRYHTSINNVAISMGHAVANLVESALNKLPNSKVLFVGAGQMMQQIAPHFNYLNLGQVTVVNRTLANAETLAVKINANAVDLNRLPEIVSDYAVLVLCCSSNHLLINENILLTEIENNIPKLIIDLSMPLVADKNLKNHQNIQLVTVDDIAALVDVGIEKRKLAAAAAEEIISGKLDDYRAWQRKRGLSPLIKRLRDDSDSIRRESLAAAEKQLLNGESPNDVMRQLSIQLTNRLLHMPTVKLCSSNEQLQDNLIDLVNYLYGLEAN</sequence>
<feature type="domain" description="Quinate/shikimate 5-dehydrogenase/glutamyl-tRNA reductase" evidence="14">
    <location>
        <begin position="169"/>
        <end position="299"/>
    </location>
</feature>
<keyword evidence="5 8" id="KW-0560">Oxidoreductase</keyword>
<feature type="domain" description="Tetrapyrrole biosynthesis glutamyl-tRNA reductase dimerisation" evidence="13">
    <location>
        <begin position="315"/>
        <end position="412"/>
    </location>
</feature>
<dbReference type="KEGG" id="nba:CUN60_10545"/>
<evidence type="ECO:0000256" key="9">
    <source>
        <dbReference type="PIRSR" id="PIRSR000445-1"/>
    </source>
</evidence>
<dbReference type="NCBIfam" id="TIGR01035">
    <property type="entry name" value="hemA"/>
    <property type="match status" value="1"/>
</dbReference>
<keyword evidence="4 8" id="KW-0521">NADP</keyword>
<dbReference type="InterPro" id="IPR015895">
    <property type="entry name" value="4pyrrol_synth_GluRdtase_N"/>
</dbReference>
<dbReference type="InterPro" id="IPR036291">
    <property type="entry name" value="NAD(P)-bd_dom_sf"/>
</dbReference>
<dbReference type="OrthoDB" id="110209at2"/>
<evidence type="ECO:0000256" key="1">
    <source>
        <dbReference type="ARBA" id="ARBA00005059"/>
    </source>
</evidence>
<dbReference type="InterPro" id="IPR036343">
    <property type="entry name" value="GluRdtase_N_sf"/>
</dbReference>
<feature type="site" description="Important for activity" evidence="8 11">
    <location>
        <position position="96"/>
    </location>
</feature>
<proteinExistence type="inferred from homology"/>
<comment type="function">
    <text evidence="8">Catalyzes the NADPH-dependent reduction of glutamyl-tRNA(Glu) to glutamate 1-semialdehyde (GSA).</text>
</comment>
<feature type="binding site" evidence="8">
    <location>
        <begin position="186"/>
        <end position="191"/>
    </location>
    <ligand>
        <name>NADP(+)</name>
        <dbReference type="ChEBI" id="CHEBI:58349"/>
    </ligand>
</feature>
<organism evidence="16 17">
    <name type="scientific">Aquella oligotrophica</name>
    <dbReference type="NCBI Taxonomy" id="2067065"/>
    <lineage>
        <taxon>Bacteria</taxon>
        <taxon>Pseudomonadati</taxon>
        <taxon>Pseudomonadota</taxon>
        <taxon>Betaproteobacteria</taxon>
        <taxon>Neisseriales</taxon>
        <taxon>Neisseriaceae</taxon>
        <taxon>Aquella</taxon>
    </lineage>
</organism>
<evidence type="ECO:0000256" key="4">
    <source>
        <dbReference type="ARBA" id="ARBA00022857"/>
    </source>
</evidence>
<reference evidence="17" key="1">
    <citation type="submission" date="2017-11" db="EMBL/GenBank/DDBJ databases">
        <authorList>
            <person name="Chan K.G."/>
            <person name="Lee L.S."/>
        </authorList>
    </citation>
    <scope>NUCLEOTIDE SEQUENCE [LARGE SCALE GENOMIC DNA]</scope>
    <source>
        <strain evidence="17">DSM 100970</strain>
    </source>
</reference>
<name>A0A2I7N8E4_9NEIS</name>
<dbReference type="GO" id="GO:0050661">
    <property type="term" value="F:NADP binding"/>
    <property type="evidence" value="ECO:0007669"/>
    <property type="project" value="InterPro"/>
</dbReference>
<dbReference type="UniPathway" id="UPA00251">
    <property type="reaction ID" value="UER00316"/>
</dbReference>
<evidence type="ECO:0000256" key="7">
    <source>
        <dbReference type="ARBA" id="ARBA00047464"/>
    </source>
</evidence>
<dbReference type="InterPro" id="IPR000343">
    <property type="entry name" value="4pyrrol_synth_GluRdtase"/>
</dbReference>
<evidence type="ECO:0000256" key="8">
    <source>
        <dbReference type="HAMAP-Rule" id="MF_00087"/>
    </source>
</evidence>